<dbReference type="PANTHER" id="PTHR48097">
    <property type="entry name" value="L-THREONINE ALDOLASE-RELATED"/>
    <property type="match status" value="1"/>
</dbReference>
<organism evidence="11 12">
    <name type="scientific">Malaciobacter molluscorum LMG 25693</name>
    <dbReference type="NCBI Taxonomy" id="870501"/>
    <lineage>
        <taxon>Bacteria</taxon>
        <taxon>Pseudomonadati</taxon>
        <taxon>Campylobacterota</taxon>
        <taxon>Epsilonproteobacteria</taxon>
        <taxon>Campylobacterales</taxon>
        <taxon>Arcobacteraceae</taxon>
        <taxon>Malaciobacter</taxon>
    </lineage>
</organism>
<evidence type="ECO:0000256" key="5">
    <source>
        <dbReference type="ARBA" id="ARBA00023239"/>
    </source>
</evidence>
<name>A0A2G1DER2_9BACT</name>
<evidence type="ECO:0000256" key="3">
    <source>
        <dbReference type="ARBA" id="ARBA00011881"/>
    </source>
</evidence>
<reference evidence="10 13" key="2">
    <citation type="submission" date="2018-08" db="EMBL/GenBank/DDBJ databases">
        <title>Complete genome of the Arcobacter molluscorum type strain LMG 25693.</title>
        <authorList>
            <person name="Miller W.G."/>
            <person name="Yee E."/>
            <person name="Bono J.L."/>
        </authorList>
    </citation>
    <scope>NUCLEOTIDE SEQUENCE [LARGE SCALE GENOMIC DNA]</scope>
    <source>
        <strain evidence="10 13">CECT 7696</strain>
    </source>
</reference>
<dbReference type="CDD" id="cd06502">
    <property type="entry name" value="TA_like"/>
    <property type="match status" value="1"/>
</dbReference>
<evidence type="ECO:0000256" key="8">
    <source>
        <dbReference type="PIRNR" id="PIRNR038940"/>
    </source>
</evidence>
<dbReference type="Gene3D" id="3.90.1150.10">
    <property type="entry name" value="Aspartate Aminotransferase, domain 1"/>
    <property type="match status" value="1"/>
</dbReference>
<proteinExistence type="inferred from homology"/>
<keyword evidence="4 8" id="KW-0663">Pyridoxal phosphate</keyword>
<evidence type="ECO:0000256" key="2">
    <source>
        <dbReference type="ARBA" id="ARBA00006966"/>
    </source>
</evidence>
<protein>
    <recommendedName>
        <fullName evidence="8">L-threonine aldolase</fullName>
        <ecNumber evidence="8">4.1.2.48</ecNumber>
    </recommendedName>
</protein>
<dbReference type="RefSeq" id="WP_099343505.1">
    <property type="nucleotide sequence ID" value="NZ_CP032098.1"/>
</dbReference>
<comment type="similarity">
    <text evidence="2 8">Belongs to the threonine aldolase family.</text>
</comment>
<evidence type="ECO:0000256" key="7">
    <source>
        <dbReference type="ARBA" id="ARBA00050939"/>
    </source>
</evidence>
<evidence type="ECO:0000256" key="6">
    <source>
        <dbReference type="ARBA" id="ARBA00050410"/>
    </source>
</evidence>
<comment type="catalytic activity">
    <reaction evidence="6 8">
        <text>L-threonine = acetaldehyde + glycine</text>
        <dbReference type="Rhea" id="RHEA:19625"/>
        <dbReference type="ChEBI" id="CHEBI:15343"/>
        <dbReference type="ChEBI" id="CHEBI:57305"/>
        <dbReference type="ChEBI" id="CHEBI:57926"/>
        <dbReference type="EC" id="4.1.2.48"/>
    </reaction>
</comment>
<dbReference type="Proteomes" id="UP000262712">
    <property type="component" value="Chromosome"/>
</dbReference>
<dbReference type="Pfam" id="PF01212">
    <property type="entry name" value="Beta_elim_lyase"/>
    <property type="match status" value="1"/>
</dbReference>
<accession>A0A2G1DER2</accession>
<dbReference type="AlphaFoldDB" id="A0A2G1DER2"/>
<dbReference type="Gene3D" id="3.40.640.10">
    <property type="entry name" value="Type I PLP-dependent aspartate aminotransferase-like (Major domain)"/>
    <property type="match status" value="1"/>
</dbReference>
<evidence type="ECO:0000256" key="1">
    <source>
        <dbReference type="ARBA" id="ARBA00001933"/>
    </source>
</evidence>
<dbReference type="InterPro" id="IPR026273">
    <property type="entry name" value="Low_specificity_L-TA_bact"/>
</dbReference>
<comment type="cofactor">
    <cofactor evidence="1 8">
        <name>pyridoxal 5'-phosphate</name>
        <dbReference type="ChEBI" id="CHEBI:597326"/>
    </cofactor>
</comment>
<keyword evidence="5 8" id="KW-0456">Lyase</keyword>
<reference evidence="11 12" key="1">
    <citation type="submission" date="2017-09" db="EMBL/GenBank/DDBJ databases">
        <title>Arcobacter canalis sp. nov., a new species isolated from a water canal contaminated with urban sewage.</title>
        <authorList>
            <person name="Perez-Cataluna A."/>
            <person name="Salas-Masso N."/>
            <person name="Figueras M.J."/>
        </authorList>
    </citation>
    <scope>NUCLEOTIDE SEQUENCE [LARGE SCALE GENOMIC DNA]</scope>
    <source>
        <strain evidence="11 12">F98-3</strain>
    </source>
</reference>
<keyword evidence="12" id="KW-1185">Reference proteome</keyword>
<dbReference type="Proteomes" id="UP000221222">
    <property type="component" value="Unassembled WGS sequence"/>
</dbReference>
<evidence type="ECO:0000313" key="10">
    <source>
        <dbReference type="EMBL" id="AXX93521.1"/>
    </source>
</evidence>
<evidence type="ECO:0000259" key="9">
    <source>
        <dbReference type="Pfam" id="PF01212"/>
    </source>
</evidence>
<dbReference type="GO" id="GO:0006567">
    <property type="term" value="P:L-threonine catabolic process"/>
    <property type="evidence" value="ECO:0007669"/>
    <property type="project" value="UniProtKB-UniRule"/>
</dbReference>
<dbReference type="InterPro" id="IPR015424">
    <property type="entry name" value="PyrdxlP-dep_Trfase"/>
</dbReference>
<dbReference type="KEGG" id="amol:AMOL_2582"/>
<sequence length="347" mass="39308">MYEKINEQFASDNYSQICPEVLKKIIELNNDNALAYGNDYYTKYAADKLRELFETDCEIFFVFTGTAANSLSLAALCSSYHSIICTDVAHIETDECGAPEFFSNGSKLLLAEEKNGKLTPEDIIHLATKRTDIHYPKPKVISITQSTELGTVYTIEELKQIQKVAKEYNLYIQMDGARFANAVASLKCKPADITWKVGVDVLCFSGTKNGMAMGEVIVFFNKELAQDFDYRCKQAGQLASKMKFISAQWLGLLENDLWRKNATHANNMAKYFEEQISDIKNIKIKFPVESNSVFIEAPAQILEQLKQRDWIFYGFIGLGGGRFVFAWNTSKKRVDELVKDLKELSNS</sequence>
<comment type="catalytic activity">
    <reaction evidence="7 8">
        <text>L-allo-threonine = acetaldehyde + glycine</text>
        <dbReference type="Rhea" id="RHEA:26209"/>
        <dbReference type="ChEBI" id="CHEBI:15343"/>
        <dbReference type="ChEBI" id="CHEBI:57305"/>
        <dbReference type="ChEBI" id="CHEBI:58585"/>
        <dbReference type="EC" id="4.1.2.48"/>
    </reaction>
</comment>
<comment type="function">
    <text evidence="8">Catalyzes the cleavage of L-allo-threonine and L-threonine to glycine and acetaldehyde.</text>
</comment>
<comment type="subunit">
    <text evidence="3">Homotetramer.</text>
</comment>
<evidence type="ECO:0000313" key="13">
    <source>
        <dbReference type="Proteomes" id="UP000262712"/>
    </source>
</evidence>
<dbReference type="EC" id="4.1.2.48" evidence="8"/>
<dbReference type="EMBL" id="CP032098">
    <property type="protein sequence ID" value="AXX93521.1"/>
    <property type="molecule type" value="Genomic_DNA"/>
</dbReference>
<dbReference type="InterPro" id="IPR015422">
    <property type="entry name" value="PyrdxlP-dep_Trfase_small"/>
</dbReference>
<evidence type="ECO:0000313" key="11">
    <source>
        <dbReference type="EMBL" id="PHO16981.1"/>
    </source>
</evidence>
<evidence type="ECO:0000256" key="4">
    <source>
        <dbReference type="ARBA" id="ARBA00022898"/>
    </source>
</evidence>
<dbReference type="GO" id="GO:0004793">
    <property type="term" value="F:threonine aldolase activity"/>
    <property type="evidence" value="ECO:0007669"/>
    <property type="project" value="UniProtKB-UniRule"/>
</dbReference>
<dbReference type="InterPro" id="IPR001597">
    <property type="entry name" value="ArAA_b-elim_lyase/Thr_aldolase"/>
</dbReference>
<dbReference type="PIRSF" id="PIRSF038940">
    <property type="entry name" value="Low_specificity_LTA"/>
    <property type="match status" value="1"/>
</dbReference>
<evidence type="ECO:0000313" key="12">
    <source>
        <dbReference type="Proteomes" id="UP000221222"/>
    </source>
</evidence>
<gene>
    <name evidence="10" type="primary">ltaE</name>
    <name evidence="10" type="ORF">AMOL_2582</name>
    <name evidence="11" type="ORF">CPU12_12765</name>
</gene>
<dbReference type="SUPFAM" id="SSF53383">
    <property type="entry name" value="PLP-dependent transferases"/>
    <property type="match status" value="1"/>
</dbReference>
<dbReference type="EMBL" id="NXFY01000027">
    <property type="protein sequence ID" value="PHO16981.1"/>
    <property type="molecule type" value="Genomic_DNA"/>
</dbReference>
<dbReference type="FunFam" id="3.40.640.10:FF:000087">
    <property type="entry name" value="L-threonine aldolase"/>
    <property type="match status" value="1"/>
</dbReference>
<dbReference type="InterPro" id="IPR015421">
    <property type="entry name" value="PyrdxlP-dep_Trfase_major"/>
</dbReference>
<feature type="domain" description="Aromatic amino acid beta-eliminating lyase/threonine aldolase" evidence="9">
    <location>
        <begin position="8"/>
        <end position="296"/>
    </location>
</feature>
<dbReference type="PANTHER" id="PTHR48097:SF5">
    <property type="entry name" value="LOW SPECIFICITY L-THREONINE ALDOLASE"/>
    <property type="match status" value="1"/>
</dbReference>